<protein>
    <submittedName>
        <fullName evidence="1">Uncharacterized protein</fullName>
    </submittedName>
</protein>
<dbReference type="Proteomes" id="UP000078561">
    <property type="component" value="Unassembled WGS sequence"/>
</dbReference>
<dbReference type="AlphaFoldDB" id="A0A163JDB0"/>
<sequence>MSLWRNVIQCLRLHVRLSVPVTEADPLSFLLNKIPRTPRSSSTIKKWERLWPIITNLLLVLEILHHPDHTDHPLPDPDPFLFWLTHPPTI</sequence>
<reference evidence="1" key="1">
    <citation type="submission" date="2016-04" db="EMBL/GenBank/DDBJ databases">
        <authorList>
            <person name="Evans L.H."/>
            <person name="Alamgir A."/>
            <person name="Owens N."/>
            <person name="Weber N.D."/>
            <person name="Virtaneva K."/>
            <person name="Barbian K."/>
            <person name="Babar A."/>
            <person name="Rosenke K."/>
        </authorList>
    </citation>
    <scope>NUCLEOTIDE SEQUENCE [LARGE SCALE GENOMIC DNA]</scope>
    <source>
        <strain evidence="1">CBS 101.48</strain>
    </source>
</reference>
<proteinExistence type="predicted"/>
<accession>A0A163JDB0</accession>
<gene>
    <name evidence="1" type="primary">ABSGL_04115.1 scaffold 5122</name>
</gene>
<name>A0A163JDB0_ABSGL</name>
<evidence type="ECO:0000313" key="1">
    <source>
        <dbReference type="EMBL" id="SAL98564.1"/>
    </source>
</evidence>
<dbReference type="OrthoDB" id="2255932at2759"/>
<organism evidence="1">
    <name type="scientific">Absidia glauca</name>
    <name type="common">Pin mould</name>
    <dbReference type="NCBI Taxonomy" id="4829"/>
    <lineage>
        <taxon>Eukaryota</taxon>
        <taxon>Fungi</taxon>
        <taxon>Fungi incertae sedis</taxon>
        <taxon>Mucoromycota</taxon>
        <taxon>Mucoromycotina</taxon>
        <taxon>Mucoromycetes</taxon>
        <taxon>Mucorales</taxon>
        <taxon>Cunninghamellaceae</taxon>
        <taxon>Absidia</taxon>
    </lineage>
</organism>
<evidence type="ECO:0000313" key="2">
    <source>
        <dbReference type="Proteomes" id="UP000078561"/>
    </source>
</evidence>
<dbReference type="EMBL" id="LT552246">
    <property type="protein sequence ID" value="SAL98564.1"/>
    <property type="molecule type" value="Genomic_DNA"/>
</dbReference>
<keyword evidence="2" id="KW-1185">Reference proteome</keyword>
<dbReference type="InParanoid" id="A0A163JDB0"/>